<evidence type="ECO:0000256" key="6">
    <source>
        <dbReference type="ARBA" id="ARBA00023136"/>
    </source>
</evidence>
<dbReference type="Gene3D" id="2.40.170.20">
    <property type="entry name" value="TonB-dependent receptor, beta-barrel domain"/>
    <property type="match status" value="1"/>
</dbReference>
<dbReference type="GO" id="GO:0015344">
    <property type="term" value="F:siderophore uptake transmembrane transporter activity"/>
    <property type="evidence" value="ECO:0007669"/>
    <property type="project" value="TreeGrafter"/>
</dbReference>
<feature type="domain" description="TonB-dependent receptor plug" evidence="10">
    <location>
        <begin position="145"/>
        <end position="234"/>
    </location>
</feature>
<feature type="chain" id="PRO_5020801728" evidence="9">
    <location>
        <begin position="20"/>
        <end position="824"/>
    </location>
</feature>
<evidence type="ECO:0000256" key="7">
    <source>
        <dbReference type="ARBA" id="ARBA00023237"/>
    </source>
</evidence>
<organism evidence="12 13">
    <name type="scientific">Neolewinella litorea</name>
    <dbReference type="NCBI Taxonomy" id="2562452"/>
    <lineage>
        <taxon>Bacteria</taxon>
        <taxon>Pseudomonadati</taxon>
        <taxon>Bacteroidota</taxon>
        <taxon>Saprospiria</taxon>
        <taxon>Saprospirales</taxon>
        <taxon>Lewinellaceae</taxon>
        <taxon>Neolewinella</taxon>
    </lineage>
</organism>
<keyword evidence="7 8" id="KW-0998">Cell outer membrane</keyword>
<evidence type="ECO:0000256" key="2">
    <source>
        <dbReference type="ARBA" id="ARBA00022448"/>
    </source>
</evidence>
<keyword evidence="3 8" id="KW-1134">Transmembrane beta strand</keyword>
<evidence type="ECO:0000313" key="12">
    <source>
        <dbReference type="EMBL" id="THH40092.1"/>
    </source>
</evidence>
<evidence type="ECO:0000256" key="1">
    <source>
        <dbReference type="ARBA" id="ARBA00004571"/>
    </source>
</evidence>
<dbReference type="AlphaFoldDB" id="A0A4S4NJZ7"/>
<evidence type="ECO:0000259" key="11">
    <source>
        <dbReference type="Pfam" id="PF14905"/>
    </source>
</evidence>
<dbReference type="InterPro" id="IPR041700">
    <property type="entry name" value="OMP_b-brl_3"/>
</dbReference>
<dbReference type="SUPFAM" id="SSF56935">
    <property type="entry name" value="Porins"/>
    <property type="match status" value="1"/>
</dbReference>
<dbReference type="GO" id="GO:0044718">
    <property type="term" value="P:siderophore transmembrane transport"/>
    <property type="evidence" value="ECO:0007669"/>
    <property type="project" value="TreeGrafter"/>
</dbReference>
<reference evidence="12 13" key="1">
    <citation type="submission" date="2019-04" db="EMBL/GenBank/DDBJ databases">
        <title>Lewinella litorea sp. nov., isolated from a marine sand.</title>
        <authorList>
            <person name="Yoon J.-H."/>
        </authorList>
    </citation>
    <scope>NUCLEOTIDE SEQUENCE [LARGE SCALE GENOMIC DNA]</scope>
    <source>
        <strain evidence="12 13">HSMS-39</strain>
    </source>
</reference>
<keyword evidence="2 8" id="KW-0813">Transport</keyword>
<evidence type="ECO:0000259" key="10">
    <source>
        <dbReference type="Pfam" id="PF07715"/>
    </source>
</evidence>
<accession>A0A4S4NJZ7</accession>
<dbReference type="PANTHER" id="PTHR30069:SF29">
    <property type="entry name" value="HEMOGLOBIN AND HEMOGLOBIN-HAPTOGLOBIN-BINDING PROTEIN 1-RELATED"/>
    <property type="match status" value="1"/>
</dbReference>
<keyword evidence="5 9" id="KW-0732">Signal</keyword>
<comment type="similarity">
    <text evidence="8">Belongs to the TonB-dependent receptor family.</text>
</comment>
<feature type="domain" description="Outer membrane protein beta-barrel" evidence="11">
    <location>
        <begin position="393"/>
        <end position="793"/>
    </location>
</feature>
<dbReference type="Gene3D" id="2.60.40.1120">
    <property type="entry name" value="Carboxypeptidase-like, regulatory domain"/>
    <property type="match status" value="1"/>
</dbReference>
<gene>
    <name evidence="12" type="ORF">E4021_09935</name>
</gene>
<evidence type="ECO:0000256" key="4">
    <source>
        <dbReference type="ARBA" id="ARBA00022692"/>
    </source>
</evidence>
<keyword evidence="13" id="KW-1185">Reference proteome</keyword>
<dbReference type="EMBL" id="SRSF01000003">
    <property type="protein sequence ID" value="THH40092.1"/>
    <property type="molecule type" value="Genomic_DNA"/>
</dbReference>
<name>A0A4S4NJZ7_9BACT</name>
<keyword evidence="4 8" id="KW-0812">Transmembrane</keyword>
<comment type="caution">
    <text evidence="12">The sequence shown here is derived from an EMBL/GenBank/DDBJ whole genome shotgun (WGS) entry which is preliminary data.</text>
</comment>
<dbReference type="Proteomes" id="UP000308528">
    <property type="component" value="Unassembled WGS sequence"/>
</dbReference>
<evidence type="ECO:0000313" key="13">
    <source>
        <dbReference type="Proteomes" id="UP000308528"/>
    </source>
</evidence>
<evidence type="ECO:0000256" key="8">
    <source>
        <dbReference type="PROSITE-ProRule" id="PRU01360"/>
    </source>
</evidence>
<dbReference type="Pfam" id="PF13620">
    <property type="entry name" value="CarboxypepD_reg"/>
    <property type="match status" value="1"/>
</dbReference>
<feature type="signal peptide" evidence="9">
    <location>
        <begin position="1"/>
        <end position="19"/>
    </location>
</feature>
<dbReference type="Pfam" id="PF07715">
    <property type="entry name" value="Plug"/>
    <property type="match status" value="1"/>
</dbReference>
<dbReference type="Pfam" id="PF14905">
    <property type="entry name" value="OMP_b-brl_3"/>
    <property type="match status" value="1"/>
</dbReference>
<dbReference type="InterPro" id="IPR008969">
    <property type="entry name" value="CarboxyPept-like_regulatory"/>
</dbReference>
<keyword evidence="6 8" id="KW-0472">Membrane</keyword>
<dbReference type="PROSITE" id="PS52016">
    <property type="entry name" value="TONB_DEPENDENT_REC_3"/>
    <property type="match status" value="1"/>
</dbReference>
<dbReference type="SUPFAM" id="SSF49464">
    <property type="entry name" value="Carboxypeptidase regulatory domain-like"/>
    <property type="match status" value="1"/>
</dbReference>
<evidence type="ECO:0000256" key="5">
    <source>
        <dbReference type="ARBA" id="ARBA00022729"/>
    </source>
</evidence>
<protein>
    <submittedName>
        <fullName evidence="12">TonB-dependent receptor</fullName>
    </submittedName>
</protein>
<sequence length="824" mass="90551">MAMKPLLLLLSLFTTALYAQPPGAGGGAPSIKGTIRGQVLDAQSGDPVEFATIVLLSADGEQQINGTLSETDGSFKLVNVAPGDYRLKASFLGYLEQTLDEVKTTKRSPDLTLEPIVLAADAVTLEGVEVTAQASLVENRIDKMVYNADQDATNSGGDASDVLRKVPLLSVDLEGNVSLRGSSNLRILVNGRPSTIFASSVADALKSIPSDQIKSVEVITTPSARYDGEGSGGIINIITKKKEAQGFTGTVNSSVGTRQNNFGLNANALIGRFGMNAGVNSFWSWKRAAENQFLRTDFDNGTAVRQLEQGGLNESGFFGANGNLGAFYDFNAYNSLNLSGRYNRFARSQEGTTNGFIDYFGSENSVDFSRFNDSENANSGFDATLDYRRTFADQPDRELILAFQLSGQNSNTDNIIDQTGDLAIYQRDLINTNDGLNLEYTGQLDYVHPAGERLKLETGLKAVLRRIDSDYRTQVKPNDGGSFTDDPKLTDLFLYDQDVYAAYLSGNWTISDKWGLVAGARYETTEIGGEFRSENPSFTNSYHNFLPSIILNRKLSQFSNLKASYTQRIQRPSLFYINPFTAIADPNSLQIGNPDLEPEIVEQYELAYNTYIKGLVINASTYYRKTDDLIESFLNVDDGGIASTTTFLNIGSSDTYGANLFTSITLWEKLQLRASLNYGRYIGTGFVNGQQLERSADIISGNGGGSFQFNEKLRADFFAFGRGPQQTLQGSNPSFSIYGVGMNYDVSERTSFGVRIITPFSEDKVFASSLRGEDFVQESSFTIPFRSFGISFNHKFGQIDFRAQNRRTRVRNDDQKEGEGNQQF</sequence>
<proteinExistence type="inferred from homology"/>
<dbReference type="GO" id="GO:0009279">
    <property type="term" value="C:cell outer membrane"/>
    <property type="evidence" value="ECO:0007669"/>
    <property type="project" value="UniProtKB-SubCell"/>
</dbReference>
<dbReference type="InterPro" id="IPR036942">
    <property type="entry name" value="Beta-barrel_TonB_sf"/>
</dbReference>
<dbReference type="OrthoDB" id="905812at2"/>
<dbReference type="InterPro" id="IPR039426">
    <property type="entry name" value="TonB-dep_rcpt-like"/>
</dbReference>
<evidence type="ECO:0000256" key="3">
    <source>
        <dbReference type="ARBA" id="ARBA00022452"/>
    </source>
</evidence>
<comment type="subcellular location">
    <subcellularLocation>
        <location evidence="1 8">Cell outer membrane</location>
        <topology evidence="1 8">Multi-pass membrane protein</topology>
    </subcellularLocation>
</comment>
<dbReference type="InterPro" id="IPR012910">
    <property type="entry name" value="Plug_dom"/>
</dbReference>
<dbReference type="Gene3D" id="2.170.130.10">
    <property type="entry name" value="TonB-dependent receptor, plug domain"/>
    <property type="match status" value="1"/>
</dbReference>
<evidence type="ECO:0000256" key="9">
    <source>
        <dbReference type="SAM" id="SignalP"/>
    </source>
</evidence>
<dbReference type="InterPro" id="IPR037066">
    <property type="entry name" value="Plug_dom_sf"/>
</dbReference>
<dbReference type="PANTHER" id="PTHR30069">
    <property type="entry name" value="TONB-DEPENDENT OUTER MEMBRANE RECEPTOR"/>
    <property type="match status" value="1"/>
</dbReference>
<keyword evidence="12" id="KW-0675">Receptor</keyword>